<keyword evidence="2" id="KW-1185">Reference proteome</keyword>
<sequence length="291" mass="32460">MTAAEPSVPSQSQTHHRDEQTVLILVGLIASGKSTFAQALEEHFPQFRRCNQDDLGSRIRVEDLARRTLREGLSVCVDRTNFDPTQRSYWIKIAREFPGTSVCIIVFDTPYQLCVSRLKQRASHPTIKDPLQGFTILERFASDFQAPSPDEGYDHILYLRPSDHPYPEYTRADISSILERLRSADSSAGGSQPPNRSSFVAQGDKVGRVSFSRGGYNQRNFRSSYRGIPTPSHWRGGGRGRGSAMGHASFSSSSNRTVPQEKSSGATIGTESSDKRYVQPQGRAPRPPKWE</sequence>
<evidence type="ECO:0000313" key="1">
    <source>
        <dbReference type="EMBL" id="KAH7922587.1"/>
    </source>
</evidence>
<dbReference type="Proteomes" id="UP000790709">
    <property type="component" value="Unassembled WGS sequence"/>
</dbReference>
<reference evidence="1" key="1">
    <citation type="journal article" date="2021" name="New Phytol.">
        <title>Evolutionary innovations through gain and loss of genes in the ectomycorrhizal Boletales.</title>
        <authorList>
            <person name="Wu G."/>
            <person name="Miyauchi S."/>
            <person name="Morin E."/>
            <person name="Kuo A."/>
            <person name="Drula E."/>
            <person name="Varga T."/>
            <person name="Kohler A."/>
            <person name="Feng B."/>
            <person name="Cao Y."/>
            <person name="Lipzen A."/>
            <person name="Daum C."/>
            <person name="Hundley H."/>
            <person name="Pangilinan J."/>
            <person name="Johnson J."/>
            <person name="Barry K."/>
            <person name="LaButti K."/>
            <person name="Ng V."/>
            <person name="Ahrendt S."/>
            <person name="Min B."/>
            <person name="Choi I.G."/>
            <person name="Park H."/>
            <person name="Plett J.M."/>
            <person name="Magnuson J."/>
            <person name="Spatafora J.W."/>
            <person name="Nagy L.G."/>
            <person name="Henrissat B."/>
            <person name="Grigoriev I.V."/>
            <person name="Yang Z.L."/>
            <person name="Xu J."/>
            <person name="Martin F.M."/>
        </authorList>
    </citation>
    <scope>NUCLEOTIDE SEQUENCE</scope>
    <source>
        <strain evidence="1">KUC20120723A-06</strain>
    </source>
</reference>
<accession>A0ACB8BAW6</accession>
<protein>
    <submittedName>
        <fullName evidence="1">P-loop containing nucleoside triphosphate hydrolase protein</fullName>
    </submittedName>
</protein>
<name>A0ACB8BAW6_9AGAM</name>
<keyword evidence="1" id="KW-0378">Hydrolase</keyword>
<gene>
    <name evidence="1" type="ORF">BV22DRAFT_1173164</name>
</gene>
<dbReference type="EMBL" id="MU266479">
    <property type="protein sequence ID" value="KAH7922587.1"/>
    <property type="molecule type" value="Genomic_DNA"/>
</dbReference>
<proteinExistence type="predicted"/>
<comment type="caution">
    <text evidence="1">The sequence shown here is derived from an EMBL/GenBank/DDBJ whole genome shotgun (WGS) entry which is preliminary data.</text>
</comment>
<evidence type="ECO:0000313" key="2">
    <source>
        <dbReference type="Proteomes" id="UP000790709"/>
    </source>
</evidence>
<organism evidence="1 2">
    <name type="scientific">Leucogyrophana mollusca</name>
    <dbReference type="NCBI Taxonomy" id="85980"/>
    <lineage>
        <taxon>Eukaryota</taxon>
        <taxon>Fungi</taxon>
        <taxon>Dikarya</taxon>
        <taxon>Basidiomycota</taxon>
        <taxon>Agaricomycotina</taxon>
        <taxon>Agaricomycetes</taxon>
        <taxon>Agaricomycetidae</taxon>
        <taxon>Boletales</taxon>
        <taxon>Boletales incertae sedis</taxon>
        <taxon>Leucogyrophana</taxon>
    </lineage>
</organism>